<keyword evidence="2" id="KW-1185">Reference proteome</keyword>
<dbReference type="Proteomes" id="UP000694864">
    <property type="component" value="Chromosome 2"/>
</dbReference>
<dbReference type="InterPro" id="IPR050232">
    <property type="entry name" value="FBL13/AtMIF1-like"/>
</dbReference>
<gene>
    <name evidence="3" type="primary">LOC104755815</name>
</gene>
<dbReference type="PANTHER" id="PTHR31900">
    <property type="entry name" value="F-BOX/RNI SUPERFAMILY PROTEIN-RELATED"/>
    <property type="match status" value="1"/>
</dbReference>
<dbReference type="SMART" id="SM00579">
    <property type="entry name" value="FBD"/>
    <property type="match status" value="1"/>
</dbReference>
<dbReference type="SUPFAM" id="SSF81383">
    <property type="entry name" value="F-box domain"/>
    <property type="match status" value="1"/>
</dbReference>
<dbReference type="SUPFAM" id="SSF52047">
    <property type="entry name" value="RNI-like"/>
    <property type="match status" value="1"/>
</dbReference>
<proteinExistence type="predicted"/>
<dbReference type="Gene3D" id="3.80.10.10">
    <property type="entry name" value="Ribonuclease Inhibitor"/>
    <property type="match status" value="1"/>
</dbReference>
<dbReference type="PANTHER" id="PTHR31900:SF29">
    <property type="entry name" value="FBD-LIKE DOMAIN FAMILY PROTEIN"/>
    <property type="match status" value="1"/>
</dbReference>
<accession>A0ABM0WV20</accession>
<dbReference type="InterPro" id="IPR001810">
    <property type="entry name" value="F-box_dom"/>
</dbReference>
<reference evidence="3" key="2">
    <citation type="submission" date="2025-08" db="UniProtKB">
        <authorList>
            <consortium name="RefSeq"/>
        </authorList>
    </citation>
    <scope>IDENTIFICATION</scope>
    <source>
        <tissue evidence="3">Leaf</tissue>
    </source>
</reference>
<dbReference type="InterPro" id="IPR032675">
    <property type="entry name" value="LRR_dom_sf"/>
</dbReference>
<dbReference type="InterPro" id="IPR055411">
    <property type="entry name" value="LRR_FXL15/At3g58940/PEG3-like"/>
</dbReference>
<dbReference type="InterPro" id="IPR006566">
    <property type="entry name" value="FBD"/>
</dbReference>
<evidence type="ECO:0000313" key="2">
    <source>
        <dbReference type="Proteomes" id="UP000694864"/>
    </source>
</evidence>
<dbReference type="InterPro" id="IPR036047">
    <property type="entry name" value="F-box-like_dom_sf"/>
</dbReference>
<evidence type="ECO:0000313" key="3">
    <source>
        <dbReference type="RefSeq" id="XP_010476587.1"/>
    </source>
</evidence>
<name>A0ABM0WV20_CAMSA</name>
<organism evidence="2 3">
    <name type="scientific">Camelina sativa</name>
    <name type="common">False flax</name>
    <name type="synonym">Myagrum sativum</name>
    <dbReference type="NCBI Taxonomy" id="90675"/>
    <lineage>
        <taxon>Eukaryota</taxon>
        <taxon>Viridiplantae</taxon>
        <taxon>Streptophyta</taxon>
        <taxon>Embryophyta</taxon>
        <taxon>Tracheophyta</taxon>
        <taxon>Spermatophyta</taxon>
        <taxon>Magnoliopsida</taxon>
        <taxon>eudicotyledons</taxon>
        <taxon>Gunneridae</taxon>
        <taxon>Pentapetalae</taxon>
        <taxon>rosids</taxon>
        <taxon>malvids</taxon>
        <taxon>Brassicales</taxon>
        <taxon>Brassicaceae</taxon>
        <taxon>Camelineae</taxon>
        <taxon>Camelina</taxon>
    </lineage>
</organism>
<dbReference type="Pfam" id="PF24758">
    <property type="entry name" value="LRR_At5g56370"/>
    <property type="match status" value="1"/>
</dbReference>
<dbReference type="Pfam" id="PF08387">
    <property type="entry name" value="FBD"/>
    <property type="match status" value="1"/>
</dbReference>
<dbReference type="Pfam" id="PF00646">
    <property type="entry name" value="F-box"/>
    <property type="match status" value="1"/>
</dbReference>
<evidence type="ECO:0000259" key="1">
    <source>
        <dbReference type="SMART" id="SM00579"/>
    </source>
</evidence>
<dbReference type="GeneID" id="104755815"/>
<protein>
    <submittedName>
        <fullName evidence="3">FBD-associated F-box protein At5g56390</fullName>
    </submittedName>
</protein>
<dbReference type="RefSeq" id="XP_010476587.1">
    <property type="nucleotide sequence ID" value="XM_010478285.1"/>
</dbReference>
<feature type="domain" description="FBD" evidence="1">
    <location>
        <begin position="348"/>
        <end position="420"/>
    </location>
</feature>
<sequence>MDRLSHLHDELLLDILSLLPSAKDVVATMVLSKRWRFLWRMVPTLVYDDSYQNTDKKRFSTFVDRSMVLHKAPVLDTLHFKLGKIFGTGYTLARAADYKSCVRKLVIEIDTSPSSSQPPVMVPWNLYSGVCNMLATLILHNVVLMEFPATPVSFPSLKKLKLKFVKFAGSKAVSKLLSSCPVLEDLGLKECSGATIWSVRVPSLKRLSLLEKVNNVLHEFVIDAPSLESLKIVDYSLGSRIAESNMSRIITASVDLFTPQTEQLMGSLTSAKSLFLCLPNSKDAYPVGRIFRSLVHLTICTCETDWLNVLIRVLRDSPNLKTLKIQQYHAFRDGEPRPCWKETSLVPEYLLPSLETFEWVKYLGTETEKEVVAFILRIASCLKQATIKSSKPVDHDKKLEMLKDFPVSSRRSPACLLAFSWSVIS</sequence>
<reference evidence="2" key="1">
    <citation type="journal article" date="2014" name="Nat. Commun.">
        <title>The emerging biofuel crop Camelina sativa retains a highly undifferentiated hexaploid genome structure.</title>
        <authorList>
            <person name="Kagale S."/>
            <person name="Koh C."/>
            <person name="Nixon J."/>
            <person name="Bollina V."/>
            <person name="Clarke W.E."/>
            <person name="Tuteja R."/>
            <person name="Spillane C."/>
            <person name="Robinson S.J."/>
            <person name="Links M.G."/>
            <person name="Clarke C."/>
            <person name="Higgins E.E."/>
            <person name="Huebert T."/>
            <person name="Sharpe A.G."/>
            <person name="Parkin I.A."/>
        </authorList>
    </citation>
    <scope>NUCLEOTIDE SEQUENCE [LARGE SCALE GENOMIC DNA]</scope>
    <source>
        <strain evidence="2">cv. DH55</strain>
    </source>
</reference>